<dbReference type="RefSeq" id="WP_060469713.1">
    <property type="nucleotide sequence ID" value="NZ_AP025515.1"/>
</dbReference>
<dbReference type="CDD" id="cd00146">
    <property type="entry name" value="PKD"/>
    <property type="match status" value="1"/>
</dbReference>
<dbReference type="InterPro" id="IPR035986">
    <property type="entry name" value="PKD_dom_sf"/>
</dbReference>
<dbReference type="GO" id="GO:0006508">
    <property type="term" value="P:proteolysis"/>
    <property type="evidence" value="ECO:0007669"/>
    <property type="project" value="UniProtKB-KW"/>
</dbReference>
<keyword evidence="3" id="KW-0964">Secreted</keyword>
<dbReference type="GO" id="GO:0046872">
    <property type="term" value="F:metal ion binding"/>
    <property type="evidence" value="ECO:0007669"/>
    <property type="project" value="UniProtKB-KW"/>
</dbReference>
<dbReference type="Pfam" id="PF20774">
    <property type="entry name" value="InhA-like_VEG"/>
    <property type="match status" value="1"/>
</dbReference>
<dbReference type="Proteomes" id="UP000057389">
    <property type="component" value="Unassembled WGS sequence"/>
</dbReference>
<feature type="domain" description="PKD" evidence="13">
    <location>
        <begin position="758"/>
        <end position="840"/>
    </location>
</feature>
<keyword evidence="5" id="KW-0479">Metal-binding</keyword>
<evidence type="ECO:0000256" key="12">
    <source>
        <dbReference type="SAM" id="SignalP"/>
    </source>
</evidence>
<dbReference type="PIRSF" id="PIRSF007519">
    <property type="entry name" value="Protease_InhA"/>
    <property type="match status" value="1"/>
</dbReference>
<dbReference type="InterPro" id="IPR013783">
    <property type="entry name" value="Ig-like_fold"/>
</dbReference>
<evidence type="ECO:0000256" key="10">
    <source>
        <dbReference type="ARBA" id="ARBA00023026"/>
    </source>
</evidence>
<dbReference type="PANTHER" id="PTHR13062:SF12">
    <property type="entry name" value="ALPHA-2-MACROGLOBULIN DOMAIN-CONTAINING PROTEIN"/>
    <property type="match status" value="1"/>
</dbReference>
<comment type="caution">
    <text evidence="14">The sequence shown here is derived from an EMBL/GenBank/DDBJ whole genome shotgun (WGS) entry which is preliminary data.</text>
</comment>
<evidence type="ECO:0000256" key="1">
    <source>
        <dbReference type="ARBA" id="ARBA00001947"/>
    </source>
</evidence>
<evidence type="ECO:0000256" key="9">
    <source>
        <dbReference type="ARBA" id="ARBA00022837"/>
    </source>
</evidence>
<evidence type="ECO:0000256" key="7">
    <source>
        <dbReference type="ARBA" id="ARBA00022801"/>
    </source>
</evidence>
<evidence type="ECO:0000313" key="14">
    <source>
        <dbReference type="EMBL" id="KWT98955.1"/>
    </source>
</evidence>
<dbReference type="Pfam" id="PF20773">
    <property type="entry name" value="InhA-like_MAM"/>
    <property type="match status" value="1"/>
</dbReference>
<proteinExistence type="predicted"/>
<dbReference type="Pfam" id="PF18911">
    <property type="entry name" value="PKD_4"/>
    <property type="match status" value="1"/>
</dbReference>
<evidence type="ECO:0000256" key="5">
    <source>
        <dbReference type="ARBA" id="ARBA00022723"/>
    </source>
</evidence>
<dbReference type="GO" id="GO:0005576">
    <property type="term" value="C:extracellular region"/>
    <property type="evidence" value="ECO:0007669"/>
    <property type="project" value="UniProtKB-SubCell"/>
</dbReference>
<evidence type="ECO:0000256" key="11">
    <source>
        <dbReference type="ARBA" id="ARBA00023049"/>
    </source>
</evidence>
<dbReference type="EMBL" id="LMXU01000043">
    <property type="protein sequence ID" value="KWT98955.1"/>
    <property type="molecule type" value="Genomic_DNA"/>
</dbReference>
<dbReference type="Pfam" id="PF00801">
    <property type="entry name" value="PKD"/>
    <property type="match status" value="1"/>
</dbReference>
<dbReference type="InterPro" id="IPR000601">
    <property type="entry name" value="PKD_dom"/>
</dbReference>
<evidence type="ECO:0000256" key="6">
    <source>
        <dbReference type="ARBA" id="ARBA00022729"/>
    </source>
</evidence>
<sequence>MKIMRKTLLASAMLTLFSVSSYAKTPIDLGVVNEDKLIEMLVRQGLVDQDATAVAKHNALDRYLKNKINSGFKGDAQFGKKALEQRAKILKAIEKGSGVNKASVFALEVDTKRTDKVLALLVDFPDLNWDDNKLTEEHTQMLYESYNPEHYQELLFSNSGYTGPSGENLISMRQYYQSESGDSYSVAGQAAGWYRASKPASFYGGNSPTTDNDLNAQELVREALNQLAQDPSINLADYDIEDRYDYDGDGNFREPDGVIDHLMVFHASVGEEAGGGVLGPDAIWSHRFNLGRTHVLEGTSSSLPDRFGGQYAAFDYTIQPIDAAAGVCAHEYGHDLGLPDEYDTQYTGKGEPVSYWSIMSSGSWAGKIGGTQPTAFSSWAKHFLQKSIGGRWINDDQISIDDLEDNPQVYTLFQTTDNSRPNMIKVDLPEKQIEGLKPFAGEYSFHSQKGDDLKNSMTRKLVIPAGDSALLSFKTWYEIEKDYDFARVLINGQAIAGNITSMDDPYNTGLVPAIGGESGGWIDAEFDVSQWAGQEVELSFEYLTDGGLAMEGFYLDNLSVIVDGEVTSIDDGESNSTFALNGYKLSNGFHQAQHYYLLQWRSHMDVDEGLANIKRMGQLISFDPGLIIWYVDESLTDNWVGKHPGEGWLGVVDADQNAMVWENSGEVAQTRYQVRDAAFSLKDHTPMRLVNSDNDVLEDTSLLGNASFSDDQDYSSPQAPDSGRILTEFGLVVDIVNQSDNNEYGVVRLSKVSQHNVTPTASFELNVTGLNVSASNFSSDQDGEISSYLWDFGNGTTSNDVAPTWSYEQAGEYTVNLTVVDDKGATDSFSSVVSVESPNALPEASAKYIHLGRWVTMWSTSSDSDGRIVDTEWTLPNGKVKRGRTFTSIFPSYGKHEVTLKIIDDQGATVTKTIVVDL</sequence>
<evidence type="ECO:0000313" key="15">
    <source>
        <dbReference type="Proteomes" id="UP000057389"/>
    </source>
</evidence>
<evidence type="ECO:0000256" key="4">
    <source>
        <dbReference type="ARBA" id="ARBA00022670"/>
    </source>
</evidence>
<dbReference type="PROSITE" id="PS50093">
    <property type="entry name" value="PKD"/>
    <property type="match status" value="1"/>
</dbReference>
<reference evidence="14 15" key="1">
    <citation type="submission" date="2015-11" db="EMBL/GenBank/DDBJ databases">
        <title>Draft WGS of Vibrio toranzoniae.</title>
        <authorList>
            <person name="Lasa A."/>
            <person name="Romalde J.L."/>
        </authorList>
    </citation>
    <scope>NUCLEOTIDE SEQUENCE [LARGE SCALE GENOMIC DNA]</scope>
    <source>
        <strain evidence="14 15">Vb 10.8</strain>
    </source>
</reference>
<name>A0A125P4R4_9VIBR</name>
<comment type="cofactor">
    <cofactor evidence="1">
        <name>Zn(2+)</name>
        <dbReference type="ChEBI" id="CHEBI:29105"/>
    </cofactor>
</comment>
<dbReference type="SMART" id="SM00089">
    <property type="entry name" value="PKD"/>
    <property type="match status" value="2"/>
</dbReference>
<dbReference type="Pfam" id="PF05547">
    <property type="entry name" value="Peptidase_M6"/>
    <property type="match status" value="1"/>
</dbReference>
<feature type="chain" id="PRO_5007178424" evidence="12">
    <location>
        <begin position="24"/>
        <end position="918"/>
    </location>
</feature>
<dbReference type="Gene3D" id="2.60.40.10">
    <property type="entry name" value="Immunoglobulins"/>
    <property type="match status" value="2"/>
</dbReference>
<dbReference type="SUPFAM" id="SSF55486">
    <property type="entry name" value="Metalloproteases ('zincins'), catalytic domain"/>
    <property type="match status" value="1"/>
</dbReference>
<gene>
    <name evidence="14" type="ORF">APQ14_19085</name>
</gene>
<dbReference type="InterPro" id="IPR022409">
    <property type="entry name" value="PKD/Chitinase_dom"/>
</dbReference>
<keyword evidence="10" id="KW-0843">Virulence</keyword>
<comment type="subcellular location">
    <subcellularLocation>
        <location evidence="2">Secreted</location>
    </subcellularLocation>
</comment>
<keyword evidence="15" id="KW-1185">Reference proteome</keyword>
<dbReference type="NCBIfam" id="TIGR03296">
    <property type="entry name" value="M6dom_TIGR03296"/>
    <property type="match status" value="1"/>
</dbReference>
<dbReference type="SUPFAM" id="SSF49299">
    <property type="entry name" value="PKD domain"/>
    <property type="match status" value="2"/>
</dbReference>
<evidence type="ECO:0000256" key="2">
    <source>
        <dbReference type="ARBA" id="ARBA00004613"/>
    </source>
</evidence>
<dbReference type="AlphaFoldDB" id="A0A125P4R4"/>
<dbReference type="InterPro" id="IPR048665">
    <property type="entry name" value="InhA-like_VEG"/>
</dbReference>
<protein>
    <submittedName>
        <fullName evidence="14">Protease</fullName>
    </submittedName>
</protein>
<keyword evidence="9" id="KW-0106">Calcium</keyword>
<evidence type="ECO:0000256" key="3">
    <source>
        <dbReference type="ARBA" id="ARBA00022525"/>
    </source>
</evidence>
<dbReference type="GO" id="GO:0008237">
    <property type="term" value="F:metallopeptidase activity"/>
    <property type="evidence" value="ECO:0007669"/>
    <property type="project" value="UniProtKB-KW"/>
</dbReference>
<dbReference type="GeneID" id="300181102"/>
<keyword evidence="8" id="KW-0862">Zinc</keyword>
<dbReference type="InterPro" id="IPR008757">
    <property type="entry name" value="Peptidase_M6-like_domain"/>
</dbReference>
<dbReference type="PANTHER" id="PTHR13062">
    <property type="entry name" value="COLLAGENASE"/>
    <property type="match status" value="1"/>
</dbReference>
<keyword evidence="7" id="KW-0378">Hydrolase</keyword>
<evidence type="ECO:0000259" key="13">
    <source>
        <dbReference type="PROSITE" id="PS50093"/>
    </source>
</evidence>
<dbReference type="InterPro" id="IPR012300">
    <property type="entry name" value="Pept_M6_InhA"/>
</dbReference>
<keyword evidence="6 12" id="KW-0732">Signal</keyword>
<organism evidence="14 15">
    <name type="scientific">Vibrio toranzoniae</name>
    <dbReference type="NCBI Taxonomy" id="1194427"/>
    <lineage>
        <taxon>Bacteria</taxon>
        <taxon>Pseudomonadati</taxon>
        <taxon>Pseudomonadota</taxon>
        <taxon>Gammaproteobacteria</taxon>
        <taxon>Vibrionales</taxon>
        <taxon>Vibrionaceae</taxon>
        <taxon>Vibrio</taxon>
    </lineage>
</organism>
<dbReference type="OrthoDB" id="275270at2"/>
<keyword evidence="11" id="KW-0482">Metalloprotease</keyword>
<evidence type="ECO:0000256" key="8">
    <source>
        <dbReference type="ARBA" id="ARBA00022833"/>
    </source>
</evidence>
<accession>A0A125P4R4</accession>
<feature type="signal peptide" evidence="12">
    <location>
        <begin position="1"/>
        <end position="23"/>
    </location>
</feature>
<keyword evidence="4 14" id="KW-0645">Protease</keyword>